<dbReference type="PANTHER" id="PTHR30572">
    <property type="entry name" value="MEMBRANE COMPONENT OF TRANSPORTER-RELATED"/>
    <property type="match status" value="1"/>
</dbReference>
<dbReference type="RefSeq" id="WP_033891927.1">
    <property type="nucleotide sequence ID" value="NZ_JDUT01000013.1"/>
</dbReference>
<protein>
    <submittedName>
        <fullName evidence="8">Permease protein of ABC transporter system</fullName>
    </submittedName>
</protein>
<sequence>MFVLSNAWRALMRSKGRAALTALIALVVTFGTVAGLAIVQENHTAHTDDYDVQKATLAIRPSAAAWKKASVTDSATTKQYMTWTDYTEYATIIQQAGVTLDFTVTETVPARVSGDLKALSGDKLSSASDDKTGGQLIWRAFWTKDAAAANDLGTFKIVSGKNLSYNNQSSNPNTTGALVSSAFAKANNLKVGDKFKVATASDASTTYELTVRGIYEYTASADADNPVVTARNRENAIFTNYQTFAKAGLDPQTSDSSVSGWKVPDLNVVFNATDVAGYKKLVKTFKKSKLPASGYTVSSPSLEAYTKSLEPLDAVAGNVKTGTVVLLTVGGILLLALVLVGVWGPKRDDEIGMALVSGVSRGRLGWQFMLEVFFVTLPFYVIGLVAGVFGTKPLASAIASGHEVTASSSLIWQMVWGGLGTILVLAILAALRLAFFRSNKLFAADGDWGSVSETETIESESNHDEAEAQA</sequence>
<evidence type="ECO:0000313" key="9">
    <source>
        <dbReference type="Proteomes" id="UP000029066"/>
    </source>
</evidence>
<comment type="subcellular location">
    <subcellularLocation>
        <location evidence="1">Cell membrane</location>
        <topology evidence="1">Multi-pass membrane protein</topology>
    </subcellularLocation>
</comment>
<feature type="domain" description="ABC3 transporter permease C-terminal" evidence="7">
    <location>
        <begin position="324"/>
        <end position="434"/>
    </location>
</feature>
<dbReference type="GO" id="GO:0022857">
    <property type="term" value="F:transmembrane transporter activity"/>
    <property type="evidence" value="ECO:0007669"/>
    <property type="project" value="TreeGrafter"/>
</dbReference>
<dbReference type="AlphaFoldDB" id="A0A087D6G7"/>
<keyword evidence="5 6" id="KW-0472">Membrane</keyword>
<dbReference type="InterPro" id="IPR003838">
    <property type="entry name" value="ABC3_permease_C"/>
</dbReference>
<comment type="caution">
    <text evidence="8">The sequence shown here is derived from an EMBL/GenBank/DDBJ whole genome shotgun (WGS) entry which is preliminary data.</text>
</comment>
<dbReference type="Pfam" id="PF02687">
    <property type="entry name" value="FtsX"/>
    <property type="match status" value="1"/>
</dbReference>
<keyword evidence="2" id="KW-1003">Cell membrane</keyword>
<evidence type="ECO:0000256" key="1">
    <source>
        <dbReference type="ARBA" id="ARBA00004651"/>
    </source>
</evidence>
<feature type="transmembrane region" description="Helical" evidence="6">
    <location>
        <begin position="410"/>
        <end position="431"/>
    </location>
</feature>
<evidence type="ECO:0000256" key="2">
    <source>
        <dbReference type="ARBA" id="ARBA00022475"/>
    </source>
</evidence>
<name>A0A087D6G7_9BIFI</name>
<evidence type="ECO:0000256" key="4">
    <source>
        <dbReference type="ARBA" id="ARBA00022989"/>
    </source>
</evidence>
<keyword evidence="3 6" id="KW-0812">Transmembrane</keyword>
<keyword evidence="4 6" id="KW-1133">Transmembrane helix</keyword>
<dbReference type="Proteomes" id="UP000029066">
    <property type="component" value="Unassembled WGS sequence"/>
</dbReference>
<dbReference type="EMBL" id="JGZN01000017">
    <property type="protein sequence ID" value="KFI91117.1"/>
    <property type="molecule type" value="Genomic_DNA"/>
</dbReference>
<dbReference type="PANTHER" id="PTHR30572:SF9">
    <property type="entry name" value="ABC TRANSPORTER PERMEASE PROTEIN"/>
    <property type="match status" value="1"/>
</dbReference>
<accession>A0A087D6G7</accession>
<feature type="transmembrane region" description="Helical" evidence="6">
    <location>
        <begin position="364"/>
        <end position="390"/>
    </location>
</feature>
<dbReference type="InterPro" id="IPR050250">
    <property type="entry name" value="Macrolide_Exporter_MacB"/>
</dbReference>
<feature type="transmembrane region" description="Helical" evidence="6">
    <location>
        <begin position="324"/>
        <end position="343"/>
    </location>
</feature>
<evidence type="ECO:0000313" key="8">
    <source>
        <dbReference type="EMBL" id="KFI91117.1"/>
    </source>
</evidence>
<gene>
    <name evidence="8" type="ORF">BISA_2080</name>
</gene>
<evidence type="ECO:0000256" key="5">
    <source>
        <dbReference type="ARBA" id="ARBA00023136"/>
    </source>
</evidence>
<evidence type="ECO:0000256" key="6">
    <source>
        <dbReference type="SAM" id="Phobius"/>
    </source>
</evidence>
<proteinExistence type="predicted"/>
<reference evidence="8 9" key="1">
    <citation type="submission" date="2014-03" db="EMBL/GenBank/DDBJ databases">
        <title>Genomics of Bifidobacteria.</title>
        <authorList>
            <person name="Ventura M."/>
            <person name="Milani C."/>
            <person name="Lugli G.A."/>
        </authorList>
    </citation>
    <scope>NUCLEOTIDE SEQUENCE [LARGE SCALE GENOMIC DNA]</scope>
    <source>
        <strain evidence="8 9">DSM 23967</strain>
    </source>
</reference>
<dbReference type="OrthoDB" id="3227934at2"/>
<evidence type="ECO:0000259" key="7">
    <source>
        <dbReference type="Pfam" id="PF02687"/>
    </source>
</evidence>
<evidence type="ECO:0000256" key="3">
    <source>
        <dbReference type="ARBA" id="ARBA00022692"/>
    </source>
</evidence>
<dbReference type="STRING" id="1437607.BISA_2080"/>
<dbReference type="GO" id="GO:0005886">
    <property type="term" value="C:plasma membrane"/>
    <property type="evidence" value="ECO:0007669"/>
    <property type="project" value="UniProtKB-SubCell"/>
</dbReference>
<organism evidence="8 9">
    <name type="scientific">Bifidobacterium saguini DSM 23967</name>
    <dbReference type="NCBI Taxonomy" id="1437607"/>
    <lineage>
        <taxon>Bacteria</taxon>
        <taxon>Bacillati</taxon>
        <taxon>Actinomycetota</taxon>
        <taxon>Actinomycetes</taxon>
        <taxon>Bifidobacteriales</taxon>
        <taxon>Bifidobacteriaceae</taxon>
        <taxon>Bifidobacterium</taxon>
    </lineage>
</organism>